<dbReference type="PANTHER" id="PTHR34069:SF2">
    <property type="entry name" value="BETA-KETOACYL-[ACYL-CARRIER-PROTEIN] SYNTHASE III"/>
    <property type="match status" value="1"/>
</dbReference>
<dbReference type="PANTHER" id="PTHR34069">
    <property type="entry name" value="3-OXOACYL-[ACYL-CARRIER-PROTEIN] SYNTHASE 3"/>
    <property type="match status" value="1"/>
</dbReference>
<evidence type="ECO:0000313" key="2">
    <source>
        <dbReference type="Proteomes" id="UP001242732"/>
    </source>
</evidence>
<dbReference type="SUPFAM" id="SSF53901">
    <property type="entry name" value="Thiolase-like"/>
    <property type="match status" value="1"/>
</dbReference>
<dbReference type="InterPro" id="IPR016039">
    <property type="entry name" value="Thiolase-like"/>
</dbReference>
<organism evidence="1 2">
    <name type="scientific">Paracidovorax citrulli</name>
    <name type="common">Acidovorax citrulli</name>
    <dbReference type="NCBI Taxonomy" id="80869"/>
    <lineage>
        <taxon>Bacteria</taxon>
        <taxon>Pseudomonadati</taxon>
        <taxon>Pseudomonadota</taxon>
        <taxon>Betaproteobacteria</taxon>
        <taxon>Burkholderiales</taxon>
        <taxon>Comamonadaceae</taxon>
        <taxon>Paracidovorax</taxon>
    </lineage>
</organism>
<evidence type="ECO:0000313" key="1">
    <source>
        <dbReference type="EMBL" id="WIY49987.1"/>
    </source>
</evidence>
<protein>
    <recommendedName>
        <fullName evidence="3">3-oxoacyl-ACP synthase</fullName>
    </recommendedName>
</protein>
<keyword evidence="2" id="KW-1185">Reference proteome</keyword>
<name>A0ABY9AT94_PARCI</name>
<accession>A0ABY9AT94</accession>
<dbReference type="Gene3D" id="3.40.47.10">
    <property type="match status" value="2"/>
</dbReference>
<dbReference type="RefSeq" id="WP_011796840.1">
    <property type="nucleotide sequence ID" value="NZ_CP023687.1"/>
</dbReference>
<sequence>MQDLWRCTLKRSTLHLPATRSRFHGLRAQQRSPATAYLHEPGFDYNLPFGSWDDPPPLQLEAMRTTTPVLLHTADPEATASDLAVAAARALFEGRSDTERERIGIIIYCHASANENVAEGIACRIQYELGATTSMVFSLSQNLCSGLVALRLACALLQDEPKGRSAVIVAAEKWIHPFVRSFGKTAVFEDGSAALQLEAAGQPGWELGSVHHADLVGTPTPFEATPSELRQTLLQQGVRTLREMLDIAAVRPQDLDFALMPHIDGQLCDQILQGAGMEHVYRPRDMRRQGHLAAAESLANLHSATWDGALTGERRLGVLWSTGLQGESACCLVRTGGRP</sequence>
<evidence type="ECO:0008006" key="3">
    <source>
        <dbReference type="Google" id="ProtNLM"/>
    </source>
</evidence>
<dbReference type="Proteomes" id="UP001242732">
    <property type="component" value="Chromosome"/>
</dbReference>
<proteinExistence type="predicted"/>
<reference evidence="1 2" key="1">
    <citation type="submission" date="2023-06" db="EMBL/GenBank/DDBJ databases">
        <authorList>
            <person name="Ham H."/>
            <person name="Park D.S."/>
        </authorList>
    </citation>
    <scope>NUCLEOTIDE SEQUENCE [LARGE SCALE GENOMIC DNA]</scope>
    <source>
        <strain evidence="1 2">KACC 17005</strain>
    </source>
</reference>
<dbReference type="EMBL" id="CP127363">
    <property type="protein sequence ID" value="WIY49987.1"/>
    <property type="molecule type" value="Genomic_DNA"/>
</dbReference>
<gene>
    <name evidence="1" type="ORF">QRO08_05270</name>
</gene>